<protein>
    <submittedName>
        <fullName evidence="2">Uncharacterized protein YqgV (UPF0045/DUF77 family)</fullName>
    </submittedName>
</protein>
<dbReference type="SUPFAM" id="SSF89957">
    <property type="entry name" value="MTH1187/YkoF-like"/>
    <property type="match status" value="1"/>
</dbReference>
<name>A0A3N1NPM0_9GAMM</name>
<evidence type="ECO:0000313" key="3">
    <source>
        <dbReference type="Proteomes" id="UP000273643"/>
    </source>
</evidence>
<feature type="domain" description="Thiamin/hydroxymethyl pyrimidine-binding YkoF putative" evidence="1">
    <location>
        <begin position="5"/>
        <end position="57"/>
    </location>
</feature>
<dbReference type="EMBL" id="RJUK01000004">
    <property type="protein sequence ID" value="ROQ17078.1"/>
    <property type="molecule type" value="Genomic_DNA"/>
</dbReference>
<reference evidence="2 3" key="1">
    <citation type="submission" date="2018-11" db="EMBL/GenBank/DDBJ databases">
        <title>Genomic Encyclopedia of Type Strains, Phase IV (KMG-IV): sequencing the most valuable type-strain genomes for metagenomic binning, comparative biology and taxonomic classification.</title>
        <authorList>
            <person name="Goeker M."/>
        </authorList>
    </citation>
    <scope>NUCLEOTIDE SEQUENCE [LARGE SCALE GENOMIC DNA]</scope>
    <source>
        <strain evidence="2 3">DSM 16974</strain>
    </source>
</reference>
<organism evidence="2 3">
    <name type="scientific">Marinimicrobium koreense</name>
    <dbReference type="NCBI Taxonomy" id="306545"/>
    <lineage>
        <taxon>Bacteria</taxon>
        <taxon>Pseudomonadati</taxon>
        <taxon>Pseudomonadota</taxon>
        <taxon>Gammaproteobacteria</taxon>
        <taxon>Cellvibrionales</taxon>
        <taxon>Cellvibrionaceae</taxon>
        <taxon>Marinimicrobium</taxon>
    </lineage>
</organism>
<dbReference type="Pfam" id="PF07615">
    <property type="entry name" value="Ykof"/>
    <property type="match status" value="1"/>
</dbReference>
<dbReference type="RefSeq" id="WP_123639538.1">
    <property type="nucleotide sequence ID" value="NZ_JBHYFO010000024.1"/>
</dbReference>
<dbReference type="OrthoDB" id="164222at2"/>
<dbReference type="AlphaFoldDB" id="A0A3N1NPM0"/>
<accession>A0A3N1NPM0</accession>
<evidence type="ECO:0000313" key="2">
    <source>
        <dbReference type="EMBL" id="ROQ17078.1"/>
    </source>
</evidence>
<dbReference type="Proteomes" id="UP000273643">
    <property type="component" value="Unassembled WGS sequence"/>
</dbReference>
<gene>
    <name evidence="2" type="ORF">EDC38_3193</name>
</gene>
<evidence type="ECO:0000259" key="1">
    <source>
        <dbReference type="Pfam" id="PF07615"/>
    </source>
</evidence>
<dbReference type="InterPro" id="IPR029756">
    <property type="entry name" value="MTH1187/YkoF-like"/>
</dbReference>
<sequence>MKLSVEISMYPFNGDYIPPIKGFIDWLNQQEGILIQTVPTCTIITGDYDRVMDILRDGMKYSYEKYGKAVFVTKFLPNYEALN</sequence>
<proteinExistence type="predicted"/>
<keyword evidence="3" id="KW-1185">Reference proteome</keyword>
<dbReference type="Gene3D" id="3.30.70.930">
    <property type="match status" value="1"/>
</dbReference>
<dbReference type="InterPro" id="IPR011522">
    <property type="entry name" value="Thiamin/HMP-bd_put_YkoF"/>
</dbReference>
<comment type="caution">
    <text evidence="2">The sequence shown here is derived from an EMBL/GenBank/DDBJ whole genome shotgun (WGS) entry which is preliminary data.</text>
</comment>